<gene>
    <name evidence="2" type="ORF">CJ301_07635</name>
</gene>
<feature type="non-terminal residue" evidence="2">
    <location>
        <position position="1"/>
    </location>
</feature>
<feature type="region of interest" description="Disordered" evidence="1">
    <location>
        <begin position="173"/>
        <end position="196"/>
    </location>
</feature>
<sequence>IAAAQEAADPGFRAAHGHRLDRKRQELSAALFEAAGLEIDARPEPALLSPGGTADIAIRLAAPLADTPLRLAARAGLPEGLTAAPVDLVPGDTARITVSAAPEAPFPAAFRPGWAALGGNGPGALRLTGSIAGRPVRLAADLSHPLDIGPREVLEIAPEAVLLRRGHAPEPLRIDLGTPEGRVELDPPEGWSADLSPGEARITPPAGLAEGLTVLRPRLDGRPALKRSAYDHPQTGPFLHHAPAEIRVLSLDLALPEGARVAYLGGGGDTVDRWLRRMGVETVSLDRIEPQTDLSGFTTVLIGIVAFGARADLAAATPALHRFVREGGHLVTLYQRPDQGWQAEDTPPLPLEIGTPSLRWRTTDETAAVTVLQPEHPLLAGPNRIGPRDWAGWDKERGLYFAARRDPAYEALLEMSDPGEAPLDGALVSAQLGQGRHTHCALVLHHQLDRMVPGAFRLLANLVQPA</sequence>
<evidence type="ECO:0000313" key="2">
    <source>
        <dbReference type="EMBL" id="PHP28071.1"/>
    </source>
</evidence>
<evidence type="ECO:0000313" key="3">
    <source>
        <dbReference type="Proteomes" id="UP000221860"/>
    </source>
</evidence>
<dbReference type="EMBL" id="NQWH01000009">
    <property type="protein sequence ID" value="PHP28071.1"/>
    <property type="molecule type" value="Genomic_DNA"/>
</dbReference>
<name>A0A2G1MH33_9RHOB</name>
<reference evidence="2 3" key="1">
    <citation type="submission" date="2017-08" db="EMBL/GenBank/DDBJ databases">
        <title>Draft Genome Sequence of Loktanella cinnabarina Strain XM1, Isolated from Coastal Surface Water.</title>
        <authorList>
            <person name="Ma R."/>
            <person name="Wang J."/>
            <person name="Wang Q."/>
            <person name="Ma Z."/>
            <person name="Li J."/>
            <person name="Chen L."/>
        </authorList>
    </citation>
    <scope>NUCLEOTIDE SEQUENCE [LARGE SCALE GENOMIC DNA]</scope>
    <source>
        <strain evidence="2 3">XM1</strain>
    </source>
</reference>
<dbReference type="SUPFAM" id="SSF52317">
    <property type="entry name" value="Class I glutamine amidotransferase-like"/>
    <property type="match status" value="1"/>
</dbReference>
<keyword evidence="3" id="KW-1185">Reference proteome</keyword>
<evidence type="ECO:0000256" key="1">
    <source>
        <dbReference type="SAM" id="MobiDB-lite"/>
    </source>
</evidence>
<proteinExistence type="predicted"/>
<dbReference type="InterPro" id="IPR029062">
    <property type="entry name" value="Class_I_gatase-like"/>
</dbReference>
<dbReference type="Gene3D" id="3.40.50.880">
    <property type="match status" value="1"/>
</dbReference>
<dbReference type="Proteomes" id="UP000221860">
    <property type="component" value="Unassembled WGS sequence"/>
</dbReference>
<dbReference type="AlphaFoldDB" id="A0A2G1MH33"/>
<organism evidence="2 3">
    <name type="scientific">Limimaricola cinnabarinus</name>
    <dbReference type="NCBI Taxonomy" id="1125964"/>
    <lineage>
        <taxon>Bacteria</taxon>
        <taxon>Pseudomonadati</taxon>
        <taxon>Pseudomonadota</taxon>
        <taxon>Alphaproteobacteria</taxon>
        <taxon>Rhodobacterales</taxon>
        <taxon>Paracoccaceae</taxon>
        <taxon>Limimaricola</taxon>
    </lineage>
</organism>
<comment type="caution">
    <text evidence="2">The sequence shown here is derived from an EMBL/GenBank/DDBJ whole genome shotgun (WGS) entry which is preliminary data.</text>
</comment>
<accession>A0A2G1MH33</accession>
<evidence type="ECO:0008006" key="4">
    <source>
        <dbReference type="Google" id="ProtNLM"/>
    </source>
</evidence>
<protein>
    <recommendedName>
        <fullName evidence="4">PIG-L family deacetylase</fullName>
    </recommendedName>
</protein>